<keyword evidence="5" id="KW-0808">Transferase</keyword>
<evidence type="ECO:0000256" key="7">
    <source>
        <dbReference type="PROSITE-ProRule" id="PRU00169"/>
    </source>
</evidence>
<feature type="coiled-coil region" evidence="8">
    <location>
        <begin position="695"/>
        <end position="729"/>
    </location>
</feature>
<comment type="subcellular location">
    <subcellularLocation>
        <location evidence="2">Membrane</location>
    </subcellularLocation>
</comment>
<dbReference type="SMART" id="SM00387">
    <property type="entry name" value="HATPase_c"/>
    <property type="match status" value="1"/>
</dbReference>
<feature type="modified residue" description="4-aspartylphosphate" evidence="7">
    <location>
        <position position="1159"/>
    </location>
</feature>
<dbReference type="Pfam" id="PF00072">
    <property type="entry name" value="Response_reg"/>
    <property type="match status" value="2"/>
</dbReference>
<feature type="domain" description="Histidine kinase" evidence="10">
    <location>
        <begin position="736"/>
        <end position="959"/>
    </location>
</feature>
<dbReference type="Gene3D" id="3.30.450.20">
    <property type="entry name" value="PAS domain"/>
    <property type="match status" value="1"/>
</dbReference>
<feature type="domain" description="PAS" evidence="12">
    <location>
        <begin position="550"/>
        <end position="591"/>
    </location>
</feature>
<feature type="domain" description="Response regulatory" evidence="11">
    <location>
        <begin position="1110"/>
        <end position="1227"/>
    </location>
</feature>
<feature type="transmembrane region" description="Helical" evidence="9">
    <location>
        <begin position="6"/>
        <end position="29"/>
    </location>
</feature>
<dbReference type="GO" id="GO:0006355">
    <property type="term" value="P:regulation of DNA-templated transcription"/>
    <property type="evidence" value="ECO:0007669"/>
    <property type="project" value="InterPro"/>
</dbReference>
<dbReference type="RefSeq" id="WP_162659417.1">
    <property type="nucleotide sequence ID" value="NZ_LR593887.1"/>
</dbReference>
<dbReference type="InterPro" id="IPR011006">
    <property type="entry name" value="CheY-like_superfamily"/>
</dbReference>
<evidence type="ECO:0000256" key="3">
    <source>
        <dbReference type="ARBA" id="ARBA00012438"/>
    </source>
</evidence>
<name>A0A6C2YTG1_9BACT</name>
<dbReference type="PROSITE" id="PS50109">
    <property type="entry name" value="HIS_KIN"/>
    <property type="match status" value="1"/>
</dbReference>
<dbReference type="PROSITE" id="PS50113">
    <property type="entry name" value="PAC"/>
    <property type="match status" value="1"/>
</dbReference>
<dbReference type="InterPro" id="IPR036097">
    <property type="entry name" value="HisK_dim/P_sf"/>
</dbReference>
<dbReference type="NCBIfam" id="TIGR00229">
    <property type="entry name" value="sensory_box"/>
    <property type="match status" value="1"/>
</dbReference>
<sequence>MRIGLGLKFSLAASLGVITATLITAYAFYRVAARVMTEHELVDLQDETALRGQELRAAISQVRADGYQLSGSQAARRVLRYVLPPIDPTIPPQDDAVELTRALGDFVKVGRDLFDRRPHFKGMQFLINSGPVPQELLALERTSQNGIEEIRESLQKRELDSRLASNEQLLAAFASTSGKLILSPLRRTPSTDPNHPVERDTDLPLELDAYIPVISSNPTRRENSVIRLRVDVDRLVVRLKRSPRHLVFLHDQCHQFLMHPKFLIPGTQDDPVTISADEQLERIIENAQKSILEGIGAGRFDQASLPRSPVAKDDSIQVLAAPHPWLVRSERLPPPNIVNRIEMDQRLGRLAEEFPEVRIGKLDPNASYIYLASHNQDAIREVQEKIRPGSSKELISNPNTICWEPPLACRTFAFQYVMIPLEEADPSVAAATPMKADAACETSLLPGQYFGLILAASIEEIDSEITRDMRSVMLWTLILGGGAALVAWLFSTFLIAPLKTMLDASQKLAKGEPVDLDITRKRGDEIGVLARSFADMANRVQSREEALRESETRMRAILLAAGDAIITLDDSGTIESANRAAVLLVGFTSESELVGMSSRQLIPRQEDIGATSAKIRTTEESLSELTSDLSSDSNLNFHRSVGITREFFIRSRQGRSFPVEATASEVMLPARRLIIVIIRDITERKRVEEQTKQMNEELDARVRIRTAELEQANHQLEQARDLALEAVRAKDSFVTNISHELRTPLTTIIGLSELQLEDFDPTNEDLEADLRKIKLQGDNLLGLVNDILDLAKIQAGKQIALDPTEFPMQTLVSELDSTLSVLVQKKNNRYTIEADATKLGVAFSDRKRIRQILTNLLSNAAKFTDNGRITLTADRTTELGTDWFVFRVRDTGLGMKPEELAHLFTPFYQADSSTSRKSQGTGIGLTITRQLCRLLGGDITVASEFGHGSEFTVKLPTRYIGSSNATRNETEEIRPPVMTEAPLTVPKDAKVLVIDDDPEVRELMGRNLSKVGFEVVFAENGEQGLLLARSIRPTAITLDAMMPGVDGWSVLAALKSDPKTSGIPIIMATICEERTRGFALGATDYLTKPIDWGRLAHILNGVLAKKGRSPILVVEDDFNIRDLTVRTLSRAGWQVLQACNGREALSLPVEEPPALILLDLMMPEIDGFQYVEELRARNQWTDVPIVVVTAAELTEADRSRLQGRVQQVLQKKAFGTQELMQQIVQRVARYADNPKGSGATP</sequence>
<dbReference type="EMBL" id="LR586016">
    <property type="protein sequence ID" value="VIP04319.1"/>
    <property type="molecule type" value="Genomic_DNA"/>
</dbReference>
<dbReference type="InterPro" id="IPR003661">
    <property type="entry name" value="HisK_dim/P_dom"/>
</dbReference>
<dbReference type="Proteomes" id="UP000464378">
    <property type="component" value="Chromosome"/>
</dbReference>
<evidence type="ECO:0000313" key="15">
    <source>
        <dbReference type="EMBL" id="VIP04319.1"/>
    </source>
</evidence>
<reference evidence="15" key="1">
    <citation type="submission" date="2019-04" db="EMBL/GenBank/DDBJ databases">
        <authorList>
            <consortium name="Science for Life Laboratories"/>
        </authorList>
    </citation>
    <scope>NUCLEOTIDE SEQUENCE</scope>
    <source>
        <strain evidence="15">MBLW1</strain>
    </source>
</reference>
<dbReference type="Pfam" id="PF00672">
    <property type="entry name" value="HAMP"/>
    <property type="match status" value="1"/>
</dbReference>
<dbReference type="InterPro" id="IPR003594">
    <property type="entry name" value="HATPase_dom"/>
</dbReference>
<dbReference type="CDD" id="cd00130">
    <property type="entry name" value="PAS"/>
    <property type="match status" value="1"/>
</dbReference>
<evidence type="ECO:0000313" key="16">
    <source>
        <dbReference type="Proteomes" id="UP000464378"/>
    </source>
</evidence>
<dbReference type="Pfam" id="PF00512">
    <property type="entry name" value="HisKA"/>
    <property type="match status" value="1"/>
</dbReference>
<dbReference type="InterPro" id="IPR003660">
    <property type="entry name" value="HAMP_dom"/>
</dbReference>
<dbReference type="PANTHER" id="PTHR43047:SF72">
    <property type="entry name" value="OSMOSENSING HISTIDINE PROTEIN KINASE SLN1"/>
    <property type="match status" value="1"/>
</dbReference>
<comment type="catalytic activity">
    <reaction evidence="1">
        <text>ATP + protein L-histidine = ADP + protein N-phospho-L-histidine.</text>
        <dbReference type="EC" id="2.7.13.3"/>
    </reaction>
</comment>
<feature type="transmembrane region" description="Helical" evidence="9">
    <location>
        <begin position="472"/>
        <end position="496"/>
    </location>
</feature>
<organism evidence="15">
    <name type="scientific">Tuwongella immobilis</name>
    <dbReference type="NCBI Taxonomy" id="692036"/>
    <lineage>
        <taxon>Bacteria</taxon>
        <taxon>Pseudomonadati</taxon>
        <taxon>Planctomycetota</taxon>
        <taxon>Planctomycetia</taxon>
        <taxon>Gemmatales</taxon>
        <taxon>Gemmataceae</taxon>
        <taxon>Tuwongella</taxon>
    </lineage>
</organism>
<dbReference type="SUPFAM" id="SSF52172">
    <property type="entry name" value="CheY-like"/>
    <property type="match status" value="2"/>
</dbReference>
<dbReference type="Gene3D" id="3.40.50.2300">
    <property type="match status" value="2"/>
</dbReference>
<dbReference type="CDD" id="cd00082">
    <property type="entry name" value="HisKA"/>
    <property type="match status" value="1"/>
</dbReference>
<dbReference type="Pfam" id="PF00989">
    <property type="entry name" value="PAS"/>
    <property type="match status" value="1"/>
</dbReference>
<dbReference type="SUPFAM" id="SSF55785">
    <property type="entry name" value="PYP-like sensor domain (PAS domain)"/>
    <property type="match status" value="1"/>
</dbReference>
<evidence type="ECO:0000256" key="8">
    <source>
        <dbReference type="SAM" id="Coils"/>
    </source>
</evidence>
<feature type="domain" description="PAC" evidence="13">
    <location>
        <begin position="643"/>
        <end position="693"/>
    </location>
</feature>
<keyword evidence="4 7" id="KW-0597">Phosphoprotein</keyword>
<dbReference type="Gene3D" id="3.30.565.10">
    <property type="entry name" value="Histidine kinase-like ATPase, C-terminal domain"/>
    <property type="match status" value="1"/>
</dbReference>
<dbReference type="GO" id="GO:0005886">
    <property type="term" value="C:plasma membrane"/>
    <property type="evidence" value="ECO:0007669"/>
    <property type="project" value="TreeGrafter"/>
</dbReference>
<dbReference type="PROSITE" id="PS50885">
    <property type="entry name" value="HAMP"/>
    <property type="match status" value="1"/>
</dbReference>
<keyword evidence="9" id="KW-0812">Transmembrane</keyword>
<dbReference type="InterPro" id="IPR004358">
    <property type="entry name" value="Sig_transdc_His_kin-like_C"/>
</dbReference>
<evidence type="ECO:0000256" key="1">
    <source>
        <dbReference type="ARBA" id="ARBA00000085"/>
    </source>
</evidence>
<proteinExistence type="predicted"/>
<dbReference type="CDD" id="cd06225">
    <property type="entry name" value="HAMP"/>
    <property type="match status" value="1"/>
</dbReference>
<dbReference type="InterPro" id="IPR000700">
    <property type="entry name" value="PAS-assoc_C"/>
</dbReference>
<dbReference type="PROSITE" id="PS50112">
    <property type="entry name" value="PAS"/>
    <property type="match status" value="1"/>
</dbReference>
<dbReference type="SMART" id="SM00388">
    <property type="entry name" value="HisKA"/>
    <property type="match status" value="1"/>
</dbReference>
<dbReference type="SUPFAM" id="SSF158472">
    <property type="entry name" value="HAMP domain-like"/>
    <property type="match status" value="1"/>
</dbReference>
<feature type="modified residue" description="4-aspartylphosphate" evidence="7">
    <location>
        <position position="1039"/>
    </location>
</feature>
<dbReference type="PROSITE" id="PS50110">
    <property type="entry name" value="RESPONSE_REGULATORY"/>
    <property type="match status" value="2"/>
</dbReference>
<gene>
    <name evidence="15" type="ORF">GMBLW1_48740</name>
</gene>
<protein>
    <recommendedName>
        <fullName evidence="3">histidine kinase</fullName>
        <ecNumber evidence="3">2.7.13.3</ecNumber>
    </recommendedName>
</protein>
<dbReference type="SUPFAM" id="SSF47384">
    <property type="entry name" value="Homodimeric domain of signal transducing histidine kinase"/>
    <property type="match status" value="1"/>
</dbReference>
<evidence type="ECO:0000259" key="13">
    <source>
        <dbReference type="PROSITE" id="PS50113"/>
    </source>
</evidence>
<dbReference type="InterPro" id="IPR005467">
    <property type="entry name" value="His_kinase_dom"/>
</dbReference>
<evidence type="ECO:0000259" key="10">
    <source>
        <dbReference type="PROSITE" id="PS50109"/>
    </source>
</evidence>
<dbReference type="PRINTS" id="PR00344">
    <property type="entry name" value="BCTRLSENSOR"/>
</dbReference>
<dbReference type="KEGG" id="tim:GMBLW1_48740"/>
<evidence type="ECO:0000259" key="12">
    <source>
        <dbReference type="PROSITE" id="PS50112"/>
    </source>
</evidence>
<dbReference type="GO" id="GO:0009927">
    <property type="term" value="F:histidine phosphotransfer kinase activity"/>
    <property type="evidence" value="ECO:0007669"/>
    <property type="project" value="TreeGrafter"/>
</dbReference>
<evidence type="ECO:0000256" key="2">
    <source>
        <dbReference type="ARBA" id="ARBA00004370"/>
    </source>
</evidence>
<accession>A0A6C2YTG1</accession>
<feature type="domain" description="Response regulatory" evidence="11">
    <location>
        <begin position="990"/>
        <end position="1103"/>
    </location>
</feature>
<dbReference type="Gene3D" id="1.10.287.130">
    <property type="match status" value="1"/>
</dbReference>
<keyword evidence="8" id="KW-0175">Coiled coil</keyword>
<dbReference type="CDD" id="cd17574">
    <property type="entry name" value="REC_OmpR"/>
    <property type="match status" value="2"/>
</dbReference>
<evidence type="ECO:0000256" key="5">
    <source>
        <dbReference type="ARBA" id="ARBA00022679"/>
    </source>
</evidence>
<dbReference type="FunFam" id="3.30.565.10:FF:000010">
    <property type="entry name" value="Sensor histidine kinase RcsC"/>
    <property type="match status" value="1"/>
</dbReference>
<evidence type="ECO:0000256" key="4">
    <source>
        <dbReference type="ARBA" id="ARBA00022553"/>
    </source>
</evidence>
<dbReference type="GO" id="GO:0000155">
    <property type="term" value="F:phosphorelay sensor kinase activity"/>
    <property type="evidence" value="ECO:0007669"/>
    <property type="project" value="InterPro"/>
</dbReference>
<evidence type="ECO:0000259" key="11">
    <source>
        <dbReference type="PROSITE" id="PS50110"/>
    </source>
</evidence>
<evidence type="ECO:0000256" key="6">
    <source>
        <dbReference type="ARBA" id="ARBA00022777"/>
    </source>
</evidence>
<dbReference type="SUPFAM" id="SSF55874">
    <property type="entry name" value="ATPase domain of HSP90 chaperone/DNA topoisomerase II/histidine kinase"/>
    <property type="match status" value="1"/>
</dbReference>
<keyword evidence="9" id="KW-0472">Membrane</keyword>
<dbReference type="InterPro" id="IPR035965">
    <property type="entry name" value="PAS-like_dom_sf"/>
</dbReference>
<dbReference type="Pfam" id="PF02518">
    <property type="entry name" value="HATPase_c"/>
    <property type="match status" value="1"/>
</dbReference>
<dbReference type="EMBL" id="LR593887">
    <property type="protein sequence ID" value="VTS06000.1"/>
    <property type="molecule type" value="Genomic_DNA"/>
</dbReference>
<keyword evidence="9" id="KW-1133">Transmembrane helix</keyword>
<evidence type="ECO:0000259" key="14">
    <source>
        <dbReference type="PROSITE" id="PS50885"/>
    </source>
</evidence>
<dbReference type="PANTHER" id="PTHR43047">
    <property type="entry name" value="TWO-COMPONENT HISTIDINE PROTEIN KINASE"/>
    <property type="match status" value="1"/>
</dbReference>
<dbReference type="InterPro" id="IPR001789">
    <property type="entry name" value="Sig_transdc_resp-reg_receiver"/>
</dbReference>
<dbReference type="InterPro" id="IPR036890">
    <property type="entry name" value="HATPase_C_sf"/>
</dbReference>
<dbReference type="AlphaFoldDB" id="A0A6C2YTG1"/>
<keyword evidence="16" id="KW-1185">Reference proteome</keyword>
<dbReference type="InterPro" id="IPR000014">
    <property type="entry name" value="PAS"/>
</dbReference>
<dbReference type="EC" id="2.7.13.3" evidence="3"/>
<evidence type="ECO:0000256" key="9">
    <source>
        <dbReference type="SAM" id="Phobius"/>
    </source>
</evidence>
<dbReference type="CDD" id="cd16922">
    <property type="entry name" value="HATPase_EvgS-ArcB-TorS-like"/>
    <property type="match status" value="1"/>
</dbReference>
<feature type="domain" description="HAMP" evidence="14">
    <location>
        <begin position="492"/>
        <end position="545"/>
    </location>
</feature>
<dbReference type="SMART" id="SM00091">
    <property type="entry name" value="PAS"/>
    <property type="match status" value="1"/>
</dbReference>
<dbReference type="InParanoid" id="A0A6C2YTG1"/>
<keyword evidence="6 15" id="KW-0418">Kinase</keyword>
<dbReference type="SMART" id="SM00448">
    <property type="entry name" value="REC"/>
    <property type="match status" value="2"/>
</dbReference>
<dbReference type="Gene3D" id="6.10.340.10">
    <property type="match status" value="1"/>
</dbReference>
<dbReference type="SMART" id="SM00304">
    <property type="entry name" value="HAMP"/>
    <property type="match status" value="1"/>
</dbReference>
<dbReference type="InterPro" id="IPR013767">
    <property type="entry name" value="PAS_fold"/>
</dbReference>